<name>A0A8J7SH66_9BACT</name>
<dbReference type="RefSeq" id="WP_200309643.1">
    <property type="nucleotide sequence ID" value="NZ_JAENIM010000008.1"/>
</dbReference>
<keyword evidence="3" id="KW-1185">Reference proteome</keyword>
<evidence type="ECO:0000313" key="3">
    <source>
        <dbReference type="Proteomes" id="UP000624703"/>
    </source>
</evidence>
<dbReference type="EMBL" id="JAENIM010000008">
    <property type="protein sequence ID" value="MBK1789629.1"/>
    <property type="molecule type" value="Genomic_DNA"/>
</dbReference>
<accession>A0A8J7SH66</accession>
<evidence type="ECO:0000259" key="1">
    <source>
        <dbReference type="Pfam" id="PF05076"/>
    </source>
</evidence>
<protein>
    <submittedName>
        <fullName evidence="2">Suppressor of fused domain protein</fullName>
    </submittedName>
</protein>
<proteinExistence type="predicted"/>
<reference evidence="2" key="1">
    <citation type="submission" date="2021-01" db="EMBL/GenBank/DDBJ databases">
        <title>Modified the classification status of verrucomicrobia.</title>
        <authorList>
            <person name="Feng X."/>
        </authorList>
    </citation>
    <scope>NUCLEOTIDE SEQUENCE</scope>
    <source>
        <strain evidence="2">_KCTC 22039</strain>
    </source>
</reference>
<evidence type="ECO:0000313" key="2">
    <source>
        <dbReference type="EMBL" id="MBK1789629.1"/>
    </source>
</evidence>
<dbReference type="Proteomes" id="UP000624703">
    <property type="component" value="Unassembled WGS sequence"/>
</dbReference>
<gene>
    <name evidence="2" type="ORF">JIN82_00525</name>
</gene>
<sequence length="246" mass="28168">MREADEFTESGQPVYHYNEAPKEFEVAQGDEENIELISQHIEKHIGPVANVFHELISDAVHIDIHIVEPSAERNFYTLVTSGMSDKAMETPEQCADCQYTELMICLPADWPMSQEEWKDTANYWPVHMLKSIARFPHLYNSWVWAMHTIPNGDPPVPFAENTQMSAILLAPPVTLPADFYQLKVDDEKTIHFHCLIPLHNDELVKKLKKGGESLFDDFDRCGVNEVLDAGRPSSIGPQKPWYAFWK</sequence>
<dbReference type="Pfam" id="PF05076">
    <property type="entry name" value="SUFU"/>
    <property type="match status" value="1"/>
</dbReference>
<comment type="caution">
    <text evidence="2">The sequence shown here is derived from an EMBL/GenBank/DDBJ whole genome shotgun (WGS) entry which is preliminary data.</text>
</comment>
<dbReference type="InterPro" id="IPR020941">
    <property type="entry name" value="SUFU-like_domain"/>
</dbReference>
<organism evidence="2 3">
    <name type="scientific">Persicirhabdus sediminis</name>
    <dbReference type="NCBI Taxonomy" id="454144"/>
    <lineage>
        <taxon>Bacteria</taxon>
        <taxon>Pseudomonadati</taxon>
        <taxon>Verrucomicrobiota</taxon>
        <taxon>Verrucomicrobiia</taxon>
        <taxon>Verrucomicrobiales</taxon>
        <taxon>Verrucomicrobiaceae</taxon>
        <taxon>Persicirhabdus</taxon>
    </lineage>
</organism>
<feature type="domain" description="Suppressor of fused-like" evidence="1">
    <location>
        <begin position="59"/>
        <end position="232"/>
    </location>
</feature>
<dbReference type="AlphaFoldDB" id="A0A8J7SH66"/>